<name>A0A484GZ19_SOUCH</name>
<protein>
    <submittedName>
        <fullName evidence="1">Uncharacterized protein</fullName>
    </submittedName>
</protein>
<evidence type="ECO:0000313" key="1">
    <source>
        <dbReference type="EMBL" id="TEA41124.1"/>
    </source>
</evidence>
<evidence type="ECO:0000313" key="2">
    <source>
        <dbReference type="Proteomes" id="UP000295264"/>
    </source>
</evidence>
<proteinExistence type="predicted"/>
<reference evidence="1 2" key="1">
    <citation type="journal article" date="2018" name="Genomics">
        <title>Molecular footprints of inshore aquatic adaptation in Indo-Pacific humpback dolphin (Sousa chinensis).</title>
        <authorList>
            <person name="Ming Y."/>
            <person name="Jian J."/>
            <person name="Yu F."/>
            <person name="Yu X."/>
            <person name="Wang J."/>
            <person name="Liu W."/>
        </authorList>
    </citation>
    <scope>NUCLEOTIDE SEQUENCE [LARGE SCALE GENOMIC DNA]</scope>
    <source>
        <strain evidence="1">MY-2018</strain>
        <tissue evidence="1">Skin</tissue>
    </source>
</reference>
<dbReference type="AlphaFoldDB" id="A0A484GZ19"/>
<keyword evidence="2" id="KW-1185">Reference proteome</keyword>
<dbReference type="EMBL" id="QWLN02001703">
    <property type="protein sequence ID" value="TEA41124.1"/>
    <property type="molecule type" value="Genomic_DNA"/>
</dbReference>
<sequence>QDVETWQVPSCQFGFIVLTTSSSIMDHEKA</sequence>
<comment type="caution">
    <text evidence="1">The sequence shown here is derived from an EMBL/GenBank/DDBJ whole genome shotgun (WGS) entry which is preliminary data.</text>
</comment>
<accession>A0A484GZ19</accession>
<dbReference type="Proteomes" id="UP000295264">
    <property type="component" value="Unassembled WGS sequence"/>
</dbReference>
<dbReference type="Gene3D" id="3.30.1490.10">
    <property type="match status" value="1"/>
</dbReference>
<feature type="non-terminal residue" evidence="1">
    <location>
        <position position="30"/>
    </location>
</feature>
<gene>
    <name evidence="1" type="ORF">DBR06_SOUSAS18010032</name>
</gene>
<feature type="non-terminal residue" evidence="1">
    <location>
        <position position="1"/>
    </location>
</feature>
<organism evidence="1 2">
    <name type="scientific">Sousa chinensis</name>
    <name type="common">Indo-pacific humpbacked dolphin</name>
    <name type="synonym">Steno chinensis</name>
    <dbReference type="NCBI Taxonomy" id="103600"/>
    <lineage>
        <taxon>Eukaryota</taxon>
        <taxon>Metazoa</taxon>
        <taxon>Chordata</taxon>
        <taxon>Craniata</taxon>
        <taxon>Vertebrata</taxon>
        <taxon>Euteleostomi</taxon>
        <taxon>Mammalia</taxon>
        <taxon>Eutheria</taxon>
        <taxon>Laurasiatheria</taxon>
        <taxon>Artiodactyla</taxon>
        <taxon>Whippomorpha</taxon>
        <taxon>Cetacea</taxon>
        <taxon>Odontoceti</taxon>
        <taxon>Delphinidae</taxon>
        <taxon>Sousa</taxon>
    </lineage>
</organism>